<dbReference type="STRING" id="765911.Thivi_4420"/>
<proteinExistence type="predicted"/>
<sequence>MLTHLKRLIGFAEPKRPEAREIASTLDGRDITRGYVDPLMLLLPQDDILVERGANAPGFYRQILSDAQVGATLQQRRLALLRTEWQVIPGGETRVDRQAAALIEETLERIRWDAVCAGMHYGVFYGHAVAECLWAREGSRIVLDAVRVRDRARFGFDGAQRLRLRTASQSNGELLPERKFWNFRTGADHDDEPYGLGLAHWLYWPVLFKRANIKFWLIAAEKFGSPTAMGVFPPNATAQERQQLLATLRAIQTDAGVILPEGMTIELLEAKRAGGTDYPALCAYMDAAIAKLVLGQVMTSEAVGGQYKAEVQDQVKDDLVKADADLICDSFNRSVVRWLVDWNHPGAAYPKVWRQVDDADNIPPEALNAFAMGIDRLAALMPIPASHIYRVTKIPAPAGDEPVLQSIAATSATSATSGAVPEATETPDAPDEATPTDFAEPGRADAQDLIDTEGDRDPGWDAAMTALLKPLFDALADGLTPEEILGKMDEWYPAMNDDQLTALLTQALAAADTIGRLEARDD</sequence>
<evidence type="ECO:0000256" key="1">
    <source>
        <dbReference type="SAM" id="MobiDB-lite"/>
    </source>
</evidence>
<dbReference type="InterPro" id="IPR009279">
    <property type="entry name" value="Portal_Mu"/>
</dbReference>
<gene>
    <name evidence="2" type="ordered locus">Thivi_4420</name>
</gene>
<dbReference type="HOGENOM" id="CLU_036594_1_0_6"/>
<dbReference type="OrthoDB" id="9797300at2"/>
<accession>I3YGV5</accession>
<reference evidence="2 3" key="1">
    <citation type="submission" date="2012-06" db="EMBL/GenBank/DDBJ databases">
        <title>Complete sequence of Thiocystis violascens DSM 198.</title>
        <authorList>
            <consortium name="US DOE Joint Genome Institute"/>
            <person name="Lucas S."/>
            <person name="Han J."/>
            <person name="Lapidus A."/>
            <person name="Cheng J.-F."/>
            <person name="Goodwin L."/>
            <person name="Pitluck S."/>
            <person name="Peters L."/>
            <person name="Ovchinnikova G."/>
            <person name="Teshima H."/>
            <person name="Detter J.C."/>
            <person name="Han C."/>
            <person name="Tapia R."/>
            <person name="Land M."/>
            <person name="Hauser L."/>
            <person name="Kyrpides N."/>
            <person name="Ivanova N."/>
            <person name="Pagani I."/>
            <person name="Vogl K."/>
            <person name="Liu Z."/>
            <person name="Frigaard N.-U."/>
            <person name="Bryant D."/>
            <person name="Woyke T."/>
        </authorList>
    </citation>
    <scope>NUCLEOTIDE SEQUENCE [LARGE SCALE GENOMIC DNA]</scope>
    <source>
        <strain evidence="3">ATCC 17096 / DSM 198 / 6111</strain>
    </source>
</reference>
<feature type="region of interest" description="Disordered" evidence="1">
    <location>
        <begin position="410"/>
        <end position="441"/>
    </location>
</feature>
<organism evidence="2 3">
    <name type="scientific">Thiocystis violascens (strain ATCC 17096 / DSM 198 / 6111)</name>
    <name type="common">Chromatium violascens</name>
    <dbReference type="NCBI Taxonomy" id="765911"/>
    <lineage>
        <taxon>Bacteria</taxon>
        <taxon>Pseudomonadati</taxon>
        <taxon>Pseudomonadota</taxon>
        <taxon>Gammaproteobacteria</taxon>
        <taxon>Chromatiales</taxon>
        <taxon>Chromatiaceae</taxon>
        <taxon>Thiocystis</taxon>
    </lineage>
</organism>
<dbReference type="EMBL" id="CP003154">
    <property type="protein sequence ID" value="AFL76223.1"/>
    <property type="molecule type" value="Genomic_DNA"/>
</dbReference>
<name>I3YGV5_THIV6</name>
<keyword evidence="3" id="KW-1185">Reference proteome</keyword>
<evidence type="ECO:0000313" key="2">
    <source>
        <dbReference type="EMBL" id="AFL76223.1"/>
    </source>
</evidence>
<protein>
    <submittedName>
        <fullName evidence="2">Mu-like prophage protein gp29</fullName>
    </submittedName>
</protein>
<evidence type="ECO:0000313" key="3">
    <source>
        <dbReference type="Proteomes" id="UP000006062"/>
    </source>
</evidence>
<dbReference type="AlphaFoldDB" id="I3YGV5"/>
<dbReference type="Proteomes" id="UP000006062">
    <property type="component" value="Chromosome"/>
</dbReference>
<dbReference type="RefSeq" id="WP_014780599.1">
    <property type="nucleotide sequence ID" value="NC_018012.1"/>
</dbReference>
<dbReference type="eggNOG" id="COG4383">
    <property type="taxonomic scope" value="Bacteria"/>
</dbReference>
<dbReference type="Pfam" id="PF06074">
    <property type="entry name" value="Portal_Mu"/>
    <property type="match status" value="1"/>
</dbReference>
<dbReference type="KEGG" id="tvi:Thivi_4420"/>